<organism evidence="2 3">
    <name type="scientific">Plantactinospora sonchi</name>
    <dbReference type="NCBI Taxonomy" id="1544735"/>
    <lineage>
        <taxon>Bacteria</taxon>
        <taxon>Bacillati</taxon>
        <taxon>Actinomycetota</taxon>
        <taxon>Actinomycetes</taxon>
        <taxon>Micromonosporales</taxon>
        <taxon>Micromonosporaceae</taxon>
        <taxon>Plantactinospora</taxon>
    </lineage>
</organism>
<keyword evidence="3" id="KW-1185">Reference proteome</keyword>
<comment type="caution">
    <text evidence="2">The sequence shown here is derived from an EMBL/GenBank/DDBJ whole genome shotgun (WGS) entry which is preliminary data.</text>
</comment>
<reference evidence="2 3" key="1">
    <citation type="submission" date="2024-01" db="EMBL/GenBank/DDBJ databases">
        <title>Genome insights into Plantactinospora sonchi sp. nov.</title>
        <authorList>
            <person name="Wang L."/>
        </authorList>
    </citation>
    <scope>NUCLEOTIDE SEQUENCE [LARGE SCALE GENOMIC DNA]</scope>
    <source>
        <strain evidence="2 3">NEAU-QY2</strain>
    </source>
</reference>
<gene>
    <name evidence="2" type="ORF">V1633_22685</name>
</gene>
<dbReference type="EMBL" id="JAZGQK010000020">
    <property type="protein sequence ID" value="MEE6261293.1"/>
    <property type="molecule type" value="Genomic_DNA"/>
</dbReference>
<evidence type="ECO:0000256" key="1">
    <source>
        <dbReference type="SAM" id="MobiDB-lite"/>
    </source>
</evidence>
<sequence>MDSLRDLAGRLDDATETLAECARRLPYVGAAGDALHVDGPGRPGEIGRALRRQWGMLLDDRIRELTGTVERLTDTAAALRTAAQRYADTDDAAEQRFRPVIAGIAHLTGDDVGAARTGDHGGAGWAGAGGGRGAGGEG</sequence>
<protein>
    <submittedName>
        <fullName evidence="2">Type VII secretion target</fullName>
    </submittedName>
</protein>
<proteinExistence type="predicted"/>
<evidence type="ECO:0000313" key="2">
    <source>
        <dbReference type="EMBL" id="MEE6261293.1"/>
    </source>
</evidence>
<dbReference type="Proteomes" id="UP001332243">
    <property type="component" value="Unassembled WGS sequence"/>
</dbReference>
<feature type="compositionally biased region" description="Gly residues" evidence="1">
    <location>
        <begin position="120"/>
        <end position="138"/>
    </location>
</feature>
<accession>A0ABU7RXN7</accession>
<dbReference type="RefSeq" id="WP_331216406.1">
    <property type="nucleotide sequence ID" value="NZ_JAZGQK010000020.1"/>
</dbReference>
<feature type="region of interest" description="Disordered" evidence="1">
    <location>
        <begin position="116"/>
        <end position="138"/>
    </location>
</feature>
<evidence type="ECO:0000313" key="3">
    <source>
        <dbReference type="Proteomes" id="UP001332243"/>
    </source>
</evidence>
<name>A0ABU7RXN7_9ACTN</name>